<dbReference type="OrthoDB" id="8444191at2"/>
<comment type="caution">
    <text evidence="2">The sequence shown here is derived from an EMBL/GenBank/DDBJ whole genome shotgun (WGS) entry which is preliminary data.</text>
</comment>
<dbReference type="RefSeq" id="WP_106722773.1">
    <property type="nucleotide sequence ID" value="NZ_PXYL01000002.1"/>
</dbReference>
<keyword evidence="1" id="KW-1133">Transmembrane helix</keyword>
<dbReference type="AlphaFoldDB" id="A0A2P7SKL1"/>
<dbReference type="EMBL" id="PXYL01000002">
    <property type="protein sequence ID" value="PSJ62871.1"/>
    <property type="molecule type" value="Genomic_DNA"/>
</dbReference>
<proteinExistence type="predicted"/>
<gene>
    <name evidence="2" type="ORF">C7I85_04655</name>
</gene>
<feature type="transmembrane region" description="Helical" evidence="1">
    <location>
        <begin position="25"/>
        <end position="47"/>
    </location>
</feature>
<name>A0A2P7SKL1_9HYPH</name>
<accession>A0A2P7SKL1</accession>
<feature type="transmembrane region" description="Helical" evidence="1">
    <location>
        <begin position="68"/>
        <end position="95"/>
    </location>
</feature>
<dbReference type="Proteomes" id="UP000240653">
    <property type="component" value="Unassembled WGS sequence"/>
</dbReference>
<keyword evidence="1" id="KW-0812">Transmembrane</keyword>
<evidence type="ECO:0000313" key="3">
    <source>
        <dbReference type="Proteomes" id="UP000240653"/>
    </source>
</evidence>
<reference evidence="2 3" key="1">
    <citation type="submission" date="2018-03" db="EMBL/GenBank/DDBJ databases">
        <title>The draft genome of Mesorhizobium soli JCM 19897.</title>
        <authorList>
            <person name="Li L."/>
            <person name="Liu L."/>
            <person name="Liang L."/>
            <person name="Wang T."/>
            <person name="Zhang X."/>
        </authorList>
    </citation>
    <scope>NUCLEOTIDE SEQUENCE [LARGE SCALE GENOMIC DNA]</scope>
    <source>
        <strain evidence="2 3">JCM 19897</strain>
    </source>
</reference>
<evidence type="ECO:0000256" key="1">
    <source>
        <dbReference type="SAM" id="Phobius"/>
    </source>
</evidence>
<sequence length="148" mass="14409">MFLVGAAGIVLGVLALIGLASQTLTAAAVIAFGGALLLTSNSVWHLYRAKQASYRNGATQTVSAAEFVAGEMAAGSAVLQCLSGAAIVLGILAAAGTNPSVLTLVGLLILGATILMTGSTLSGTVMGFMEPAATGKGTSSARSPGAAK</sequence>
<organism evidence="2 3">
    <name type="scientific">Pseudaminobacter soli</name>
    <name type="common">ex Li et al. 2025</name>
    <dbReference type="NCBI Taxonomy" id="1295366"/>
    <lineage>
        <taxon>Bacteria</taxon>
        <taxon>Pseudomonadati</taxon>
        <taxon>Pseudomonadota</taxon>
        <taxon>Alphaproteobacteria</taxon>
        <taxon>Hyphomicrobiales</taxon>
        <taxon>Phyllobacteriaceae</taxon>
        <taxon>Pseudaminobacter</taxon>
    </lineage>
</organism>
<keyword evidence="1" id="KW-0472">Membrane</keyword>
<evidence type="ECO:0000313" key="2">
    <source>
        <dbReference type="EMBL" id="PSJ62871.1"/>
    </source>
</evidence>
<feature type="transmembrane region" description="Helical" evidence="1">
    <location>
        <begin position="101"/>
        <end position="121"/>
    </location>
</feature>
<protein>
    <submittedName>
        <fullName evidence="2">Uncharacterized protein</fullName>
    </submittedName>
</protein>
<keyword evidence="3" id="KW-1185">Reference proteome</keyword>